<comment type="caution">
    <text evidence="1">The sequence shown here is derived from an EMBL/GenBank/DDBJ whole genome shotgun (WGS) entry which is preliminary data.</text>
</comment>
<name>A0AAE0FAN7_9CHLO</name>
<gene>
    <name evidence="1" type="ORF">CYMTET_34671</name>
</gene>
<accession>A0AAE0FAN7</accession>
<dbReference type="EMBL" id="LGRX02021902">
    <property type="protein sequence ID" value="KAK3256182.1"/>
    <property type="molecule type" value="Genomic_DNA"/>
</dbReference>
<keyword evidence="2" id="KW-1185">Reference proteome</keyword>
<organism evidence="1 2">
    <name type="scientific">Cymbomonas tetramitiformis</name>
    <dbReference type="NCBI Taxonomy" id="36881"/>
    <lineage>
        <taxon>Eukaryota</taxon>
        <taxon>Viridiplantae</taxon>
        <taxon>Chlorophyta</taxon>
        <taxon>Pyramimonadophyceae</taxon>
        <taxon>Pyramimonadales</taxon>
        <taxon>Pyramimonadaceae</taxon>
        <taxon>Cymbomonas</taxon>
    </lineage>
</organism>
<evidence type="ECO:0000313" key="1">
    <source>
        <dbReference type="EMBL" id="KAK3256182.1"/>
    </source>
</evidence>
<reference evidence="1 2" key="1">
    <citation type="journal article" date="2015" name="Genome Biol. Evol.">
        <title>Comparative Genomics of a Bacterivorous Green Alga Reveals Evolutionary Causalities and Consequences of Phago-Mixotrophic Mode of Nutrition.</title>
        <authorList>
            <person name="Burns J.A."/>
            <person name="Paasch A."/>
            <person name="Narechania A."/>
            <person name="Kim E."/>
        </authorList>
    </citation>
    <scope>NUCLEOTIDE SEQUENCE [LARGE SCALE GENOMIC DNA]</scope>
    <source>
        <strain evidence="1 2">PLY_AMNH</strain>
    </source>
</reference>
<dbReference type="AlphaFoldDB" id="A0AAE0FAN7"/>
<proteinExistence type="predicted"/>
<protein>
    <submittedName>
        <fullName evidence="1">Uncharacterized protein</fullName>
    </submittedName>
</protein>
<sequence>MERTSEAEIQGVVNVILEQLPYCADNFADDFALWLSQNKTSAKDNFDKITGPNYRDTLAEQVLRTPRGDVKLEELLGPGVLQPGSIFQFFGDDLFEVEDVVFGNRAAAFIKFAARKAQLRVGKADSQDSNLLALCLEGNVLAHPHELVAVFGNAVLRLGEEADGSAIRVLEYIFASEVLCWLGAFVERWVREEVTGGLPCDRDELHKKVDRHLKARNIANGLSRSPKACIGTANCPPP</sequence>
<dbReference type="Proteomes" id="UP001190700">
    <property type="component" value="Unassembled WGS sequence"/>
</dbReference>
<evidence type="ECO:0000313" key="2">
    <source>
        <dbReference type="Proteomes" id="UP001190700"/>
    </source>
</evidence>